<evidence type="ECO:0000256" key="2">
    <source>
        <dbReference type="ARBA" id="ARBA00004496"/>
    </source>
</evidence>
<keyword evidence="3" id="KW-0963">Cytoplasm</keyword>
<dbReference type="GO" id="GO:0005634">
    <property type="term" value="C:nucleus"/>
    <property type="evidence" value="ECO:0007669"/>
    <property type="project" value="TreeGrafter"/>
</dbReference>
<dbReference type="AlphaFoldDB" id="A0A9K3LAG9"/>
<keyword evidence="8" id="KW-0040">ANK repeat</keyword>
<reference evidence="11" key="2">
    <citation type="submission" date="2021-04" db="EMBL/GenBank/DDBJ databases">
        <authorList>
            <person name="Podell S."/>
        </authorList>
    </citation>
    <scope>NUCLEOTIDE SEQUENCE</scope>
    <source>
        <strain evidence="11">Hildebrandi</strain>
    </source>
</reference>
<dbReference type="PIRSF" id="PIRSF038148">
    <property type="entry name" value="Arginine_N-mtfrase-2"/>
    <property type="match status" value="1"/>
</dbReference>
<dbReference type="PANTHER" id="PTHR32379:SF1">
    <property type="entry name" value="GUANIDINOACETATE N-METHYLTRANSFERASE"/>
    <property type="match status" value="1"/>
</dbReference>
<evidence type="ECO:0000256" key="9">
    <source>
        <dbReference type="SAM" id="MobiDB-lite"/>
    </source>
</evidence>
<keyword evidence="5" id="KW-0808">Transferase</keyword>
<accession>A0A9K3LAG9</accession>
<name>A0A9K3LAG9_9STRA</name>
<dbReference type="InterPro" id="IPR017408">
    <property type="entry name" value="Arginine_N-MeTrfase_2"/>
</dbReference>
<dbReference type="PROSITE" id="PS50088">
    <property type="entry name" value="ANK_REPEAT"/>
    <property type="match status" value="1"/>
</dbReference>
<evidence type="ECO:0000313" key="12">
    <source>
        <dbReference type="Proteomes" id="UP000693970"/>
    </source>
</evidence>
<reference evidence="11" key="1">
    <citation type="journal article" date="2021" name="Sci. Rep.">
        <title>Diploid genomic architecture of Nitzschia inconspicua, an elite biomass production diatom.</title>
        <authorList>
            <person name="Oliver A."/>
            <person name="Podell S."/>
            <person name="Pinowska A."/>
            <person name="Traller J.C."/>
            <person name="Smith S.R."/>
            <person name="McClure R."/>
            <person name="Beliaev A."/>
            <person name="Bohutskyi P."/>
            <person name="Hill E.A."/>
            <person name="Rabines A."/>
            <person name="Zheng H."/>
            <person name="Allen L.Z."/>
            <person name="Kuo A."/>
            <person name="Grigoriev I.V."/>
            <person name="Allen A.E."/>
            <person name="Hazlebeck D."/>
            <person name="Allen E.E."/>
        </authorList>
    </citation>
    <scope>NUCLEOTIDE SEQUENCE</scope>
    <source>
        <strain evidence="11">Hildebrandi</strain>
    </source>
</reference>
<keyword evidence="4" id="KW-0489">Methyltransferase</keyword>
<feature type="compositionally biased region" description="Acidic residues" evidence="9">
    <location>
        <begin position="398"/>
        <end position="408"/>
    </location>
</feature>
<keyword evidence="7" id="KW-0539">Nucleus</keyword>
<dbReference type="SMART" id="SM00248">
    <property type="entry name" value="ANK"/>
    <property type="match status" value="1"/>
</dbReference>
<evidence type="ECO:0000313" key="11">
    <source>
        <dbReference type="EMBL" id="KAG7358388.1"/>
    </source>
</evidence>
<evidence type="ECO:0000256" key="6">
    <source>
        <dbReference type="ARBA" id="ARBA00022691"/>
    </source>
</evidence>
<evidence type="ECO:0000259" key="10">
    <source>
        <dbReference type="PROSITE" id="PS51559"/>
    </source>
</evidence>
<dbReference type="GO" id="GO:0030731">
    <property type="term" value="F:guanidinoacetate N-methyltransferase activity"/>
    <property type="evidence" value="ECO:0007669"/>
    <property type="project" value="TreeGrafter"/>
</dbReference>
<dbReference type="OrthoDB" id="19014at2759"/>
<organism evidence="11 12">
    <name type="scientific">Nitzschia inconspicua</name>
    <dbReference type="NCBI Taxonomy" id="303405"/>
    <lineage>
        <taxon>Eukaryota</taxon>
        <taxon>Sar</taxon>
        <taxon>Stramenopiles</taxon>
        <taxon>Ochrophyta</taxon>
        <taxon>Bacillariophyta</taxon>
        <taxon>Bacillariophyceae</taxon>
        <taxon>Bacillariophycidae</taxon>
        <taxon>Bacillariales</taxon>
        <taxon>Bacillariaceae</taxon>
        <taxon>Nitzschia</taxon>
    </lineage>
</organism>
<feature type="compositionally biased region" description="Basic and acidic residues" evidence="9">
    <location>
        <begin position="409"/>
        <end position="422"/>
    </location>
</feature>
<dbReference type="PROSITE" id="PS51559">
    <property type="entry name" value="SAM_RMT2"/>
    <property type="match status" value="1"/>
</dbReference>
<dbReference type="InterPro" id="IPR026480">
    <property type="entry name" value="RMT2_dom"/>
</dbReference>
<evidence type="ECO:0000256" key="1">
    <source>
        <dbReference type="ARBA" id="ARBA00004123"/>
    </source>
</evidence>
<proteinExistence type="predicted"/>
<evidence type="ECO:0000256" key="4">
    <source>
        <dbReference type="ARBA" id="ARBA00022603"/>
    </source>
</evidence>
<comment type="caution">
    <text evidence="11">The sequence shown here is derived from an EMBL/GenBank/DDBJ whole genome shotgun (WGS) entry which is preliminary data.</text>
</comment>
<feature type="domain" description="RMT2" evidence="10">
    <location>
        <begin position="150"/>
        <end position="422"/>
    </location>
</feature>
<gene>
    <name evidence="11" type="ORF">IV203_014976</name>
</gene>
<dbReference type="GO" id="GO:0006601">
    <property type="term" value="P:creatine biosynthetic process"/>
    <property type="evidence" value="ECO:0007669"/>
    <property type="project" value="TreeGrafter"/>
</dbReference>
<comment type="subcellular location">
    <subcellularLocation>
        <location evidence="2">Cytoplasm</location>
    </subcellularLocation>
    <subcellularLocation>
        <location evidence="1">Nucleus</location>
    </subcellularLocation>
</comment>
<dbReference type="InterPro" id="IPR051038">
    <property type="entry name" value="RMT2/GAMT_Mtase"/>
</dbReference>
<evidence type="ECO:0000256" key="3">
    <source>
        <dbReference type="ARBA" id="ARBA00022490"/>
    </source>
</evidence>
<dbReference type="EMBL" id="JAGRRH010000014">
    <property type="protein sequence ID" value="KAG7358388.1"/>
    <property type="molecule type" value="Genomic_DNA"/>
</dbReference>
<protein>
    <submittedName>
        <fullName evidence="11">Ankyrin repeat domain protein</fullName>
    </submittedName>
</protein>
<dbReference type="Pfam" id="PF12796">
    <property type="entry name" value="Ank_2"/>
    <property type="match status" value="1"/>
</dbReference>
<dbReference type="PROSITE" id="PS50297">
    <property type="entry name" value="ANK_REP_REGION"/>
    <property type="match status" value="1"/>
</dbReference>
<dbReference type="GO" id="GO:0032259">
    <property type="term" value="P:methylation"/>
    <property type="evidence" value="ECO:0007669"/>
    <property type="project" value="UniProtKB-KW"/>
</dbReference>
<dbReference type="Proteomes" id="UP000693970">
    <property type="component" value="Unassembled WGS sequence"/>
</dbReference>
<dbReference type="PANTHER" id="PTHR32379">
    <property type="entry name" value="GUANIDINOACETATE N-METHYLTRANSFERASE"/>
    <property type="match status" value="1"/>
</dbReference>
<evidence type="ECO:0000256" key="8">
    <source>
        <dbReference type="PROSITE-ProRule" id="PRU00023"/>
    </source>
</evidence>
<sequence length="422" mass="47550">MATPLTATAADSVAAPAARDSEAASSSTLPMDAVRQVIDACAQNDLACIEKFLQQDALFACQQDLETGLSPLMAASQAGHLNLVQQLLEHGAPWNAIDRQGKCAGNYATDNQHWNVVNLLVDWGTRAELILGELQRSQQRINGKAAVDLTQDSSTKPDYLQQSLHYNADGTALLDADEDAVMMEWERPIMRAHAQVLLGDIVPPRPRRVLNVGFGMGIIDTILQSDFQPTQHYIIEAHPDVYQKMIQDGWDEKQGVTICHGKWQNVLPQLAASKVEFDGIFFDTYAEHAMDMEDFHRQMTDILVKPGGIYSFFNGLAPDNLFFHGVACNVIKLQLDKLGFDTEFLTCQIQVQNINNDKVWQGIRRKYWHNRDVYYLPRVTWNQEFLGRKTKVMQGSSDQDDETMDMEGSEDHSPLKRQRRIE</sequence>
<dbReference type="InterPro" id="IPR002110">
    <property type="entry name" value="Ankyrin_rpt"/>
</dbReference>
<feature type="region of interest" description="Disordered" evidence="9">
    <location>
        <begin position="392"/>
        <end position="422"/>
    </location>
</feature>
<evidence type="ECO:0000256" key="7">
    <source>
        <dbReference type="ARBA" id="ARBA00023242"/>
    </source>
</evidence>
<feature type="repeat" description="ANK" evidence="8">
    <location>
        <begin position="67"/>
        <end position="99"/>
    </location>
</feature>
<keyword evidence="6" id="KW-0949">S-adenosyl-L-methionine</keyword>
<keyword evidence="12" id="KW-1185">Reference proteome</keyword>
<evidence type="ECO:0000256" key="5">
    <source>
        <dbReference type="ARBA" id="ARBA00022679"/>
    </source>
</evidence>
<dbReference type="GO" id="GO:0005737">
    <property type="term" value="C:cytoplasm"/>
    <property type="evidence" value="ECO:0007669"/>
    <property type="project" value="TreeGrafter"/>
</dbReference>